<feature type="domain" description="FHA" evidence="1">
    <location>
        <begin position="23"/>
        <end position="79"/>
    </location>
</feature>
<dbReference type="AlphaFoldDB" id="A0A3B0ZNW7"/>
<dbReference type="SMART" id="SM00240">
    <property type="entry name" value="FHA"/>
    <property type="match status" value="1"/>
</dbReference>
<gene>
    <name evidence="2" type="ORF">MNBD_GAMMA13-1896</name>
</gene>
<dbReference type="PROSITE" id="PS50006">
    <property type="entry name" value="FHA_DOMAIN"/>
    <property type="match status" value="1"/>
</dbReference>
<dbReference type="PANTHER" id="PTHR23308">
    <property type="entry name" value="NUCLEAR INHIBITOR OF PROTEIN PHOSPHATASE-1"/>
    <property type="match status" value="1"/>
</dbReference>
<dbReference type="InterPro" id="IPR000253">
    <property type="entry name" value="FHA_dom"/>
</dbReference>
<accession>A0A3B0ZNW7</accession>
<evidence type="ECO:0000259" key="1">
    <source>
        <dbReference type="PROSITE" id="PS50006"/>
    </source>
</evidence>
<name>A0A3B0ZNW7_9ZZZZ</name>
<protein>
    <recommendedName>
        <fullName evidence="1">FHA domain-containing protein</fullName>
    </recommendedName>
</protein>
<dbReference type="CDD" id="cd00060">
    <property type="entry name" value="FHA"/>
    <property type="match status" value="1"/>
</dbReference>
<proteinExistence type="predicted"/>
<dbReference type="EMBL" id="UOFK01000348">
    <property type="protein sequence ID" value="VAW83084.1"/>
    <property type="molecule type" value="Genomic_DNA"/>
</dbReference>
<dbReference type="InterPro" id="IPR050923">
    <property type="entry name" value="Cell_Proc_Reg/RNA_Proc"/>
</dbReference>
<sequence>MYKLLEIVDGNVTREHALTEGVFRIGRQPDNELQPDDASVSGNHAVISMLPSPYMDDGMDIRIEDLDSTNGIFINGTRVKKQLLKHGDKLTLGSLTLKFIDEQALALDGTRIFLAE</sequence>
<dbReference type="InterPro" id="IPR008984">
    <property type="entry name" value="SMAD_FHA_dom_sf"/>
</dbReference>
<dbReference type="Pfam" id="PF00498">
    <property type="entry name" value="FHA"/>
    <property type="match status" value="1"/>
</dbReference>
<reference evidence="2" key="1">
    <citation type="submission" date="2018-06" db="EMBL/GenBank/DDBJ databases">
        <authorList>
            <person name="Zhirakovskaya E."/>
        </authorList>
    </citation>
    <scope>NUCLEOTIDE SEQUENCE</scope>
</reference>
<dbReference type="SUPFAM" id="SSF49879">
    <property type="entry name" value="SMAD/FHA domain"/>
    <property type="match status" value="1"/>
</dbReference>
<dbReference type="Gene3D" id="2.60.200.20">
    <property type="match status" value="1"/>
</dbReference>
<organism evidence="2">
    <name type="scientific">hydrothermal vent metagenome</name>
    <dbReference type="NCBI Taxonomy" id="652676"/>
    <lineage>
        <taxon>unclassified sequences</taxon>
        <taxon>metagenomes</taxon>
        <taxon>ecological metagenomes</taxon>
    </lineage>
</organism>
<evidence type="ECO:0000313" key="2">
    <source>
        <dbReference type="EMBL" id="VAW83084.1"/>
    </source>
</evidence>